<proteinExistence type="predicted"/>
<protein>
    <submittedName>
        <fullName evidence="1">DUF4855 domain-containing protein</fullName>
    </submittedName>
</protein>
<reference evidence="1" key="1">
    <citation type="submission" date="2022-01" db="EMBL/GenBank/DDBJ databases">
        <title>Paenibacillus spongiae sp. nov., isolated from marine sponge.</title>
        <authorList>
            <person name="Li Z."/>
            <person name="Zhang M."/>
        </authorList>
    </citation>
    <scope>NUCLEOTIDE SEQUENCE</scope>
    <source>
        <strain evidence="1">PHS-Z3</strain>
    </source>
</reference>
<sequence>MEFDSAVLTSWKHRKALYHYLEDGVAFGCMRDAVVAYYQDVQALYELYHEGGRSGRKVYDDIYSFLKWTYNGT</sequence>
<keyword evidence="2" id="KW-1185">Reference proteome</keyword>
<organism evidence="1 2">
    <name type="scientific">Paenibacillus spongiae</name>
    <dbReference type="NCBI Taxonomy" id="2909671"/>
    <lineage>
        <taxon>Bacteria</taxon>
        <taxon>Bacillati</taxon>
        <taxon>Bacillota</taxon>
        <taxon>Bacilli</taxon>
        <taxon>Bacillales</taxon>
        <taxon>Paenibacillaceae</taxon>
        <taxon>Paenibacillus</taxon>
    </lineage>
</organism>
<evidence type="ECO:0000313" key="1">
    <source>
        <dbReference type="EMBL" id="UVI33726.1"/>
    </source>
</evidence>
<gene>
    <name evidence="1" type="ORF">L1F29_22750</name>
</gene>
<accession>A0ABY5SI57</accession>
<dbReference type="EMBL" id="CP091430">
    <property type="protein sequence ID" value="UVI33726.1"/>
    <property type="molecule type" value="Genomic_DNA"/>
</dbReference>
<name>A0ABY5SI57_9BACL</name>
<dbReference type="Proteomes" id="UP001057877">
    <property type="component" value="Chromosome"/>
</dbReference>
<evidence type="ECO:0000313" key="2">
    <source>
        <dbReference type="Proteomes" id="UP001057877"/>
    </source>
</evidence>